<protein>
    <recommendedName>
        <fullName evidence="3">HEPN domain-containing protein</fullName>
    </recommendedName>
</protein>
<proteinExistence type="predicted"/>
<dbReference type="AlphaFoldDB" id="A0AA47JE71"/>
<dbReference type="Proteomes" id="UP001156560">
    <property type="component" value="Chromosome 1"/>
</dbReference>
<evidence type="ECO:0000313" key="2">
    <source>
        <dbReference type="Proteomes" id="UP001156560"/>
    </source>
</evidence>
<accession>A0AA47JE71</accession>
<gene>
    <name evidence="1" type="ORF">O1Q84_10140</name>
</gene>
<organism evidence="1 2">
    <name type="scientific">Vibrio parahaemolyticus</name>
    <dbReference type="NCBI Taxonomy" id="670"/>
    <lineage>
        <taxon>Bacteria</taxon>
        <taxon>Pseudomonadati</taxon>
        <taxon>Pseudomonadota</taxon>
        <taxon>Gammaproteobacteria</taxon>
        <taxon>Vibrionales</taxon>
        <taxon>Vibrionaceae</taxon>
        <taxon>Vibrio</taxon>
    </lineage>
</organism>
<sequence length="210" mass="23729">MDFLQPNRRQFESDPFSYSAQGYLKWNMLQAMATGCDFDPYAEPKMEDLKSPVLWLAQAEALTQAALAIFKSEPKFETMPLNFKGVCDSQFCAVGLMLVGYSLEVALKAMMVIEHGVDGYLKIEKTTRHHRLHELANFVPALSKKDKAVLRALTHFVYWAGRYPDPGSGREGDASNIFEIAEKYEITAHDLFSVAARVMKHTEKVVEKNS</sequence>
<dbReference type="RefSeq" id="WP_069535729.1">
    <property type="nucleotide sequence ID" value="NZ_CP114194.1"/>
</dbReference>
<evidence type="ECO:0008006" key="3">
    <source>
        <dbReference type="Google" id="ProtNLM"/>
    </source>
</evidence>
<name>A0AA47JE71_VIBPH</name>
<dbReference type="EMBL" id="CP114194">
    <property type="protein sequence ID" value="WAT89022.1"/>
    <property type="molecule type" value="Genomic_DNA"/>
</dbReference>
<reference evidence="1" key="1">
    <citation type="submission" date="2022-12" db="EMBL/GenBank/DDBJ databases">
        <title>Vibrio parahaemolyticus become highly virulent by producing novel Tc toxins.</title>
        <authorList>
            <person name="Yang F."/>
            <person name="You Y."/>
            <person name="Lai Q."/>
            <person name="Xu L."/>
            <person name="Li F."/>
        </authorList>
    </citation>
    <scope>NUCLEOTIDE SEQUENCE</scope>
    <source>
        <strain evidence="1">Vp-HL-202005</strain>
    </source>
</reference>
<evidence type="ECO:0000313" key="1">
    <source>
        <dbReference type="EMBL" id="WAT89022.1"/>
    </source>
</evidence>